<dbReference type="EC" id="3.6.1.9" evidence="2"/>
<dbReference type="GO" id="GO:0006203">
    <property type="term" value="P:dGTP catabolic process"/>
    <property type="evidence" value="ECO:0007669"/>
    <property type="project" value="TreeGrafter"/>
</dbReference>
<dbReference type="NCBIfam" id="NF007113">
    <property type="entry name" value="PRK09562.1"/>
    <property type="match status" value="1"/>
</dbReference>
<dbReference type="Gene3D" id="1.10.287.1080">
    <property type="entry name" value="MazG-like"/>
    <property type="match status" value="2"/>
</dbReference>
<dbReference type="GO" id="GO:0046052">
    <property type="term" value="P:UTP catabolic process"/>
    <property type="evidence" value="ECO:0007669"/>
    <property type="project" value="TreeGrafter"/>
</dbReference>
<protein>
    <submittedName>
        <fullName evidence="2">Nucleoside triphosphate pyrophosphohydrolase</fullName>
        <ecNumber evidence="2">3.6.1.9</ecNumber>
    </submittedName>
</protein>
<sequence>MKDESGFERLYNIVKRLRGPGGCPWDIKQTPLTMREDLLEECYEAVEAISQEDFPHTCEELGDVFLNTLMISYMHEQQNLFTVEDTLNLVCDKIIRRHPHVFGTTEKLKTPEEVLAQWDKIKDEKENRKTESIMDQVPKTFPPVKRAAKIQKKAAKTGFDWNTPEEVWDKIREEEKEVISAGEELKKTGDSRHLEEEIGDLMFSVINLSRKYKVDPEQALLSATNKFEARFRLMEKEAAENNKDFSDYSPKEMEIMWERAKDKLKNLK</sequence>
<keyword evidence="2" id="KW-0378">Hydrolase</keyword>
<dbReference type="GO" id="GO:0047429">
    <property type="term" value="F:nucleoside triphosphate diphosphatase activity"/>
    <property type="evidence" value="ECO:0007669"/>
    <property type="project" value="UniProtKB-EC"/>
</dbReference>
<dbReference type="GO" id="GO:0046047">
    <property type="term" value="P:TTP catabolic process"/>
    <property type="evidence" value="ECO:0007669"/>
    <property type="project" value="TreeGrafter"/>
</dbReference>
<dbReference type="GO" id="GO:0046081">
    <property type="term" value="P:dUTP catabolic process"/>
    <property type="evidence" value="ECO:0007669"/>
    <property type="project" value="TreeGrafter"/>
</dbReference>
<dbReference type="Pfam" id="PF03819">
    <property type="entry name" value="MazG"/>
    <property type="match status" value="2"/>
</dbReference>
<dbReference type="InterPro" id="IPR011551">
    <property type="entry name" value="NTP_PyrPHydrolase_MazG"/>
</dbReference>
<gene>
    <name evidence="2" type="primary">mazG</name>
    <name evidence="2" type="ORF">IAA81_03970</name>
</gene>
<dbReference type="InterPro" id="IPR048011">
    <property type="entry name" value="NTP-PPase_MazG-like_C"/>
</dbReference>
<name>A0A9D9N241_9SPIR</name>
<dbReference type="GO" id="GO:0046076">
    <property type="term" value="P:dTTP catabolic process"/>
    <property type="evidence" value="ECO:0007669"/>
    <property type="project" value="TreeGrafter"/>
</dbReference>
<dbReference type="InterPro" id="IPR004518">
    <property type="entry name" value="MazG-like_dom"/>
</dbReference>
<proteinExistence type="predicted"/>
<organism evidence="2 3">
    <name type="scientific">Candidatus Gallitreponema excrementavium</name>
    <dbReference type="NCBI Taxonomy" id="2840840"/>
    <lineage>
        <taxon>Bacteria</taxon>
        <taxon>Pseudomonadati</taxon>
        <taxon>Spirochaetota</taxon>
        <taxon>Spirochaetia</taxon>
        <taxon>Spirochaetales</taxon>
        <taxon>Candidatus Gallitreponema</taxon>
    </lineage>
</organism>
<reference evidence="2" key="2">
    <citation type="journal article" date="2021" name="PeerJ">
        <title>Extensive microbial diversity within the chicken gut microbiome revealed by metagenomics and culture.</title>
        <authorList>
            <person name="Gilroy R."/>
            <person name="Ravi A."/>
            <person name="Getino M."/>
            <person name="Pursley I."/>
            <person name="Horton D.L."/>
            <person name="Alikhan N.F."/>
            <person name="Baker D."/>
            <person name="Gharbi K."/>
            <person name="Hall N."/>
            <person name="Watson M."/>
            <person name="Adriaenssens E.M."/>
            <person name="Foster-Nyarko E."/>
            <person name="Jarju S."/>
            <person name="Secka A."/>
            <person name="Antonio M."/>
            <person name="Oren A."/>
            <person name="Chaudhuri R.R."/>
            <person name="La Ragione R."/>
            <person name="Hildebrand F."/>
            <person name="Pallen M.J."/>
        </authorList>
    </citation>
    <scope>NUCLEOTIDE SEQUENCE</scope>
    <source>
        <strain evidence="2">10532</strain>
    </source>
</reference>
<dbReference type="PANTHER" id="PTHR30522:SF0">
    <property type="entry name" value="NUCLEOSIDE TRIPHOSPHATE PYROPHOSPHOHYDROLASE"/>
    <property type="match status" value="1"/>
</dbReference>
<dbReference type="CDD" id="cd11528">
    <property type="entry name" value="NTP-PPase_MazG_Nterm"/>
    <property type="match status" value="1"/>
</dbReference>
<feature type="domain" description="NTP pyrophosphohydrolase MazG-like" evidence="1">
    <location>
        <begin position="29"/>
        <end position="102"/>
    </location>
</feature>
<dbReference type="AlphaFoldDB" id="A0A9D9N241"/>
<evidence type="ECO:0000313" key="3">
    <source>
        <dbReference type="Proteomes" id="UP000823638"/>
    </source>
</evidence>
<dbReference type="Proteomes" id="UP000823638">
    <property type="component" value="Unassembled WGS sequence"/>
</dbReference>
<dbReference type="EMBL" id="JADIMM010000055">
    <property type="protein sequence ID" value="MBO8457368.1"/>
    <property type="molecule type" value="Genomic_DNA"/>
</dbReference>
<dbReference type="GO" id="GO:0046061">
    <property type="term" value="P:dATP catabolic process"/>
    <property type="evidence" value="ECO:0007669"/>
    <property type="project" value="TreeGrafter"/>
</dbReference>
<comment type="caution">
    <text evidence="2">The sequence shown here is derived from an EMBL/GenBank/DDBJ whole genome shotgun (WGS) entry which is preliminary data.</text>
</comment>
<dbReference type="SUPFAM" id="SSF101386">
    <property type="entry name" value="all-alpha NTP pyrophosphatases"/>
    <property type="match status" value="2"/>
</dbReference>
<dbReference type="InterPro" id="IPR048015">
    <property type="entry name" value="NTP-PPase_MazG-like_N"/>
</dbReference>
<dbReference type="NCBIfam" id="TIGR00444">
    <property type="entry name" value="mazG"/>
    <property type="match status" value="1"/>
</dbReference>
<evidence type="ECO:0000259" key="1">
    <source>
        <dbReference type="Pfam" id="PF03819"/>
    </source>
</evidence>
<dbReference type="PANTHER" id="PTHR30522">
    <property type="entry name" value="NUCLEOSIDE TRIPHOSPHATE PYROPHOSPHOHYDROLASE"/>
    <property type="match status" value="1"/>
</dbReference>
<evidence type="ECO:0000313" key="2">
    <source>
        <dbReference type="EMBL" id="MBO8457368.1"/>
    </source>
</evidence>
<accession>A0A9D9N241</accession>
<dbReference type="FunFam" id="1.10.287.1080:FF:000003">
    <property type="entry name" value="Nucleoside triphosphate pyrophosphohydrolase"/>
    <property type="match status" value="1"/>
</dbReference>
<dbReference type="CDD" id="cd11529">
    <property type="entry name" value="NTP-PPase_MazG_Cterm"/>
    <property type="match status" value="1"/>
</dbReference>
<reference evidence="2" key="1">
    <citation type="submission" date="2020-10" db="EMBL/GenBank/DDBJ databases">
        <authorList>
            <person name="Gilroy R."/>
        </authorList>
    </citation>
    <scope>NUCLEOTIDE SEQUENCE</scope>
    <source>
        <strain evidence="2">10532</strain>
    </source>
</reference>
<feature type="domain" description="NTP pyrophosphohydrolase MazG-like" evidence="1">
    <location>
        <begin position="163"/>
        <end position="230"/>
    </location>
</feature>